<name>A0A979FK27_HYAAZ</name>
<dbReference type="KEGG" id="hazt:125178049"/>
<dbReference type="RefSeq" id="XP_047736916.1">
    <property type="nucleotide sequence ID" value="XM_047880960.1"/>
</dbReference>
<dbReference type="AlphaFoldDB" id="A0A979FK27"/>
<accession>A0A979FK27</accession>
<proteinExistence type="predicted"/>
<organism evidence="1 2">
    <name type="scientific">Hyalella azteca</name>
    <name type="common">Amphipod</name>
    <dbReference type="NCBI Taxonomy" id="294128"/>
    <lineage>
        <taxon>Eukaryota</taxon>
        <taxon>Metazoa</taxon>
        <taxon>Ecdysozoa</taxon>
        <taxon>Arthropoda</taxon>
        <taxon>Crustacea</taxon>
        <taxon>Multicrustacea</taxon>
        <taxon>Malacostraca</taxon>
        <taxon>Eumalacostraca</taxon>
        <taxon>Peracarida</taxon>
        <taxon>Amphipoda</taxon>
        <taxon>Senticaudata</taxon>
        <taxon>Talitrida</taxon>
        <taxon>Talitroidea</taxon>
        <taxon>Hyalellidae</taxon>
        <taxon>Hyalella</taxon>
    </lineage>
</organism>
<evidence type="ECO:0000313" key="1">
    <source>
        <dbReference type="Proteomes" id="UP000694843"/>
    </source>
</evidence>
<gene>
    <name evidence="2" type="primary">LOC125178049</name>
</gene>
<protein>
    <submittedName>
        <fullName evidence="2">Uncharacterized protein LOC125178049</fullName>
    </submittedName>
</protein>
<reference evidence="2" key="1">
    <citation type="submission" date="2025-08" db="UniProtKB">
        <authorList>
            <consortium name="RefSeq"/>
        </authorList>
    </citation>
    <scope>IDENTIFICATION</scope>
    <source>
        <tissue evidence="2">Whole organism</tissue>
    </source>
</reference>
<sequence>MCSEISSTLFITVPVNITTVLNFPHSLVSTSKECSCAALAVSYSSLLYCFLGLECLLVTGQLNHVRGPQTGSWHCKTPAASYTDGCTLDNGTSISLYTTHQRFCPDDLICSPTGLIQGEYRTKEGEYRTNRGVHNFNA</sequence>
<dbReference type="Proteomes" id="UP000694843">
    <property type="component" value="Unplaced"/>
</dbReference>
<dbReference type="GeneID" id="125178049"/>
<evidence type="ECO:0000313" key="2">
    <source>
        <dbReference type="RefSeq" id="XP_047736916.1"/>
    </source>
</evidence>
<keyword evidence="1" id="KW-1185">Reference proteome</keyword>